<dbReference type="Proteomes" id="UP001165740">
    <property type="component" value="Chromosome 1"/>
</dbReference>
<dbReference type="InterPro" id="IPR027124">
    <property type="entry name" value="Swc5/CFDP1/2"/>
</dbReference>
<evidence type="ECO:0000313" key="1">
    <source>
        <dbReference type="Proteomes" id="UP001165740"/>
    </source>
</evidence>
<accession>A0A9W2ZHJ6</accession>
<proteinExistence type="predicted"/>
<reference evidence="2" key="1">
    <citation type="submission" date="2025-08" db="UniProtKB">
        <authorList>
            <consortium name="RefSeq"/>
        </authorList>
    </citation>
    <scope>IDENTIFICATION</scope>
</reference>
<name>A0A9W2ZHJ6_BIOGL</name>
<evidence type="ECO:0000313" key="2">
    <source>
        <dbReference type="RefSeq" id="XP_055874495.1"/>
    </source>
</evidence>
<keyword evidence="1" id="KW-1185">Reference proteome</keyword>
<protein>
    <submittedName>
        <fullName evidence="2">Craniofacial development protein 2-like</fullName>
    </submittedName>
</protein>
<dbReference type="PANTHER" id="PTHR23227">
    <property type="entry name" value="BUCENTAUR RELATED"/>
    <property type="match status" value="1"/>
</dbReference>
<dbReference type="Gene3D" id="3.60.10.10">
    <property type="entry name" value="Endonuclease/exonuclease/phosphatase"/>
    <property type="match status" value="1"/>
</dbReference>
<dbReference type="AlphaFoldDB" id="A0A9W2ZHJ6"/>
<organism evidence="1 2">
    <name type="scientific">Biomphalaria glabrata</name>
    <name type="common">Bloodfluke planorb</name>
    <name type="synonym">Freshwater snail</name>
    <dbReference type="NCBI Taxonomy" id="6526"/>
    <lineage>
        <taxon>Eukaryota</taxon>
        <taxon>Metazoa</taxon>
        <taxon>Spiralia</taxon>
        <taxon>Lophotrochozoa</taxon>
        <taxon>Mollusca</taxon>
        <taxon>Gastropoda</taxon>
        <taxon>Heterobranchia</taxon>
        <taxon>Euthyneura</taxon>
        <taxon>Panpulmonata</taxon>
        <taxon>Hygrophila</taxon>
        <taxon>Lymnaeoidea</taxon>
        <taxon>Planorbidae</taxon>
        <taxon>Biomphalaria</taxon>
    </lineage>
</organism>
<dbReference type="SUPFAM" id="SSF56219">
    <property type="entry name" value="DNase I-like"/>
    <property type="match status" value="1"/>
</dbReference>
<dbReference type="InterPro" id="IPR036691">
    <property type="entry name" value="Endo/exonu/phosph_ase_sf"/>
</dbReference>
<dbReference type="OMA" id="ITISYFQ"/>
<gene>
    <name evidence="2" type="primary">LOC129924280</name>
</gene>
<dbReference type="OrthoDB" id="6131434at2759"/>
<dbReference type="GeneID" id="129924280"/>
<sequence length="165" mass="19329">MGDFNARVGNDHSAWPGVLGRHGIGNYNYNGRLLLELCSEAKLAITNTFFQQKSRFKTTWMHPRSKQWHLLDYIIVRQCDVRDVVHTRVMPSADCYTDRRLVRTKLNITVKMIKKDGLPRAKKLNVERLADVRERFNVLLEAGLRKPQDDEPASNWSQLKRYFRT</sequence>
<dbReference type="PANTHER" id="PTHR23227:SF84">
    <property type="entry name" value="ENDONUCLEASE_EXONUCLEASE_PHOSPHATASE DOMAIN-CONTAINING PROTEIN"/>
    <property type="match status" value="1"/>
</dbReference>
<dbReference type="RefSeq" id="XP_055874495.1">
    <property type="nucleotide sequence ID" value="XM_056018520.1"/>
</dbReference>